<dbReference type="GO" id="GO:0005886">
    <property type="term" value="C:plasma membrane"/>
    <property type="evidence" value="ECO:0007669"/>
    <property type="project" value="TreeGrafter"/>
</dbReference>
<dbReference type="InterPro" id="IPR036961">
    <property type="entry name" value="Kinesin_motor_dom_sf"/>
</dbReference>
<evidence type="ECO:0000259" key="8">
    <source>
        <dbReference type="PROSITE" id="PS51456"/>
    </source>
</evidence>
<dbReference type="InterPro" id="IPR027417">
    <property type="entry name" value="P-loop_NTPase"/>
</dbReference>
<dbReference type="InterPro" id="IPR001609">
    <property type="entry name" value="Myosin_head_motor_dom-like"/>
</dbReference>
<keyword evidence="6 7" id="KW-0009">Actin-binding</keyword>
<keyword evidence="5 7" id="KW-0505">Motor protein</keyword>
<comment type="caution">
    <text evidence="9">The sequence shown here is derived from an EMBL/GenBank/DDBJ whole genome shotgun (WGS) entry which is preliminary data.</text>
</comment>
<accession>A0A2P4S4B9</accession>
<dbReference type="PRINTS" id="PR00193">
    <property type="entry name" value="MYOSINHEAVY"/>
</dbReference>
<feature type="binding site" evidence="7">
    <location>
        <begin position="108"/>
        <end position="115"/>
    </location>
    <ligand>
        <name>ATP</name>
        <dbReference type="ChEBI" id="CHEBI:30616"/>
    </ligand>
</feature>
<evidence type="ECO:0000256" key="3">
    <source>
        <dbReference type="ARBA" id="ARBA00022840"/>
    </source>
</evidence>
<keyword evidence="10" id="KW-1185">Reference proteome</keyword>
<dbReference type="PROSITE" id="PS51456">
    <property type="entry name" value="MYOSIN_MOTOR"/>
    <property type="match status" value="1"/>
</dbReference>
<evidence type="ECO:0000313" key="10">
    <source>
        <dbReference type="Proteomes" id="UP000237246"/>
    </source>
</evidence>
<dbReference type="SUPFAM" id="SSF52540">
    <property type="entry name" value="P-loop containing nucleoside triphosphate hydrolases"/>
    <property type="match status" value="1"/>
</dbReference>
<evidence type="ECO:0000313" key="9">
    <source>
        <dbReference type="EMBL" id="POI18964.1"/>
    </source>
</evidence>
<feature type="domain" description="Myosin motor" evidence="8">
    <location>
        <begin position="15"/>
        <end position="215"/>
    </location>
</feature>
<organism evidence="9 10">
    <name type="scientific">Bambusicola thoracicus</name>
    <name type="common">Chinese bamboo-partridge</name>
    <name type="synonym">Perdix thoracica</name>
    <dbReference type="NCBI Taxonomy" id="9083"/>
    <lineage>
        <taxon>Eukaryota</taxon>
        <taxon>Metazoa</taxon>
        <taxon>Chordata</taxon>
        <taxon>Craniata</taxon>
        <taxon>Vertebrata</taxon>
        <taxon>Euteleostomi</taxon>
        <taxon>Archelosauria</taxon>
        <taxon>Archosauria</taxon>
        <taxon>Dinosauria</taxon>
        <taxon>Saurischia</taxon>
        <taxon>Theropoda</taxon>
        <taxon>Coelurosauria</taxon>
        <taxon>Aves</taxon>
        <taxon>Neognathae</taxon>
        <taxon>Galloanserae</taxon>
        <taxon>Galliformes</taxon>
        <taxon>Phasianidae</taxon>
        <taxon>Perdicinae</taxon>
        <taxon>Bambusicola</taxon>
    </lineage>
</organism>
<dbReference type="PANTHER" id="PTHR13140:SF277">
    <property type="entry name" value="UNCONVENTIONAL MYOSIN-IB"/>
    <property type="match status" value="1"/>
</dbReference>
<reference evidence="9 10" key="1">
    <citation type="submission" date="2018-01" db="EMBL/GenBank/DDBJ databases">
        <title>Comparison of the Chinese Bamboo Partridge and Red Junglefowl genome sequences highlights the importance of demography in genome evolution.</title>
        <authorList>
            <person name="Tiley G.P."/>
            <person name="Kimball R.T."/>
            <person name="Braun E.L."/>
            <person name="Burleigh J.G."/>
        </authorList>
    </citation>
    <scope>NUCLEOTIDE SEQUENCE [LARGE SCALE GENOMIC DNA]</scope>
    <source>
        <strain evidence="9">RTK389</strain>
        <tissue evidence="9">Blood</tissue>
    </source>
</reference>
<comment type="caution">
    <text evidence="7">Lacks conserved residue(s) required for the propagation of feature annotation.</text>
</comment>
<dbReference type="GO" id="GO:0051015">
    <property type="term" value="F:actin filament binding"/>
    <property type="evidence" value="ECO:0007669"/>
    <property type="project" value="TreeGrafter"/>
</dbReference>
<evidence type="ECO:0000256" key="5">
    <source>
        <dbReference type="ARBA" id="ARBA00023175"/>
    </source>
</evidence>
<dbReference type="FunFam" id="3.40.850.10:FF:000101">
    <property type="entry name" value="Slow myosin heavy chain 2"/>
    <property type="match status" value="1"/>
</dbReference>
<sequence>MAKMEVKTSLLDDMIGVGDMVLLEPLNEDSFINNLKKRFDHNEVYTYIGSVVISINPYRSLPIYTPEKVEEYRNRNFYELSPHIFALSDEAYRSLRDQDKDQCILITGESEAGKTEASKFGKYMDIEFDFKGDPLGGVISNYLLEKSRVVKQPRGERNFHIFYQILSGASEDFLCKLRLERDFSRYNYLGLDSAKVNGVDDAANFRTVRNNEVVL</sequence>
<dbReference type="Proteomes" id="UP000237246">
    <property type="component" value="Unassembled WGS sequence"/>
</dbReference>
<dbReference type="GO" id="GO:0000146">
    <property type="term" value="F:microfilament motor activity"/>
    <property type="evidence" value="ECO:0007669"/>
    <property type="project" value="TreeGrafter"/>
</dbReference>
<name>A0A2P4S4B9_BAMTH</name>
<dbReference type="Gene3D" id="3.40.850.10">
    <property type="entry name" value="Kinesin motor domain"/>
    <property type="match status" value="2"/>
</dbReference>
<dbReference type="Pfam" id="PF00063">
    <property type="entry name" value="Myosin_head"/>
    <property type="match status" value="1"/>
</dbReference>
<evidence type="ECO:0000256" key="7">
    <source>
        <dbReference type="PROSITE-ProRule" id="PRU00782"/>
    </source>
</evidence>
<proteinExistence type="inferred from homology"/>
<evidence type="ECO:0000256" key="6">
    <source>
        <dbReference type="ARBA" id="ARBA00023203"/>
    </source>
</evidence>
<dbReference type="EMBL" id="PPHD01112613">
    <property type="protein sequence ID" value="POI18964.1"/>
    <property type="molecule type" value="Genomic_DNA"/>
</dbReference>
<dbReference type="OrthoDB" id="6108017at2759"/>
<evidence type="ECO:0000256" key="2">
    <source>
        <dbReference type="ARBA" id="ARBA00022741"/>
    </source>
</evidence>
<dbReference type="GO" id="GO:0005902">
    <property type="term" value="C:microvillus"/>
    <property type="evidence" value="ECO:0007669"/>
    <property type="project" value="TreeGrafter"/>
</dbReference>
<dbReference type="GO" id="GO:0016459">
    <property type="term" value="C:myosin complex"/>
    <property type="evidence" value="ECO:0007669"/>
    <property type="project" value="UniProtKB-KW"/>
</dbReference>
<dbReference type="GO" id="GO:0005737">
    <property type="term" value="C:cytoplasm"/>
    <property type="evidence" value="ECO:0007669"/>
    <property type="project" value="TreeGrafter"/>
</dbReference>
<gene>
    <name evidence="9" type="ORF">CIB84_017293</name>
</gene>
<dbReference type="GO" id="GO:0030048">
    <property type="term" value="P:actin filament-based movement"/>
    <property type="evidence" value="ECO:0007669"/>
    <property type="project" value="TreeGrafter"/>
</dbReference>
<keyword evidence="2 7" id="KW-0547">Nucleotide-binding</keyword>
<dbReference type="AlphaFoldDB" id="A0A2P4S4B9"/>
<dbReference type="GO" id="GO:0005524">
    <property type="term" value="F:ATP binding"/>
    <property type="evidence" value="ECO:0007669"/>
    <property type="project" value="UniProtKB-UniRule"/>
</dbReference>
<keyword evidence="3 7" id="KW-0067">ATP-binding</keyword>
<protein>
    <recommendedName>
        <fullName evidence="8">Myosin motor domain-containing protein</fullName>
    </recommendedName>
</protein>
<evidence type="ECO:0000256" key="1">
    <source>
        <dbReference type="ARBA" id="ARBA00008314"/>
    </source>
</evidence>
<dbReference type="PANTHER" id="PTHR13140">
    <property type="entry name" value="MYOSIN"/>
    <property type="match status" value="1"/>
</dbReference>
<dbReference type="GO" id="GO:0007015">
    <property type="term" value="P:actin filament organization"/>
    <property type="evidence" value="ECO:0007669"/>
    <property type="project" value="TreeGrafter"/>
</dbReference>
<dbReference type="GO" id="GO:0005903">
    <property type="term" value="C:brush border"/>
    <property type="evidence" value="ECO:0007669"/>
    <property type="project" value="TreeGrafter"/>
</dbReference>
<evidence type="ECO:0000256" key="4">
    <source>
        <dbReference type="ARBA" id="ARBA00023123"/>
    </source>
</evidence>
<comment type="similarity">
    <text evidence="1 7">Belongs to the TRAFAC class myosin-kinesin ATPase superfamily. Myosin family.</text>
</comment>
<dbReference type="SMART" id="SM00242">
    <property type="entry name" value="MYSc"/>
    <property type="match status" value="1"/>
</dbReference>
<dbReference type="GO" id="GO:0006897">
    <property type="term" value="P:endocytosis"/>
    <property type="evidence" value="ECO:0007669"/>
    <property type="project" value="TreeGrafter"/>
</dbReference>
<keyword evidence="4 7" id="KW-0518">Myosin</keyword>